<dbReference type="GO" id="GO:0005737">
    <property type="term" value="C:cytoplasm"/>
    <property type="evidence" value="ECO:0007669"/>
    <property type="project" value="UniProtKB-SubCell"/>
</dbReference>
<evidence type="ECO:0000256" key="1">
    <source>
        <dbReference type="ARBA" id="ARBA00000903"/>
    </source>
</evidence>
<dbReference type="Pfam" id="PF05724">
    <property type="entry name" value="TPMT"/>
    <property type="match status" value="1"/>
</dbReference>
<protein>
    <recommendedName>
        <fullName evidence="4 9">Thiopurine S-methyltransferase</fullName>
        <ecNumber evidence="4 9">2.1.1.67</ecNumber>
    </recommendedName>
</protein>
<proteinExistence type="inferred from homology"/>
<sequence length="216" mass="24113">MDAQMWEQRWAEGRIGFHQQTVTPQLEQHWPRLGVPAGARVFVPLAGKSLDMVWLVEHGHPVLGVELSQLAIDQFFAERGLQPDVHESAYGVHHVAGHYELIRGDVFDLDVAGLGSCAAVFDRAALIALPADERPRYARLFDHLAPGTRGLVVTLDYDQSRMDGPPFSVPEPEVDRLYAPAWQVDRLERSVDEPEPRLARAGLTELATTTYALTHH</sequence>
<dbReference type="InterPro" id="IPR025835">
    <property type="entry name" value="Thiopurine_S-MeTrfase"/>
</dbReference>
<dbReference type="HAMAP" id="MF_00812">
    <property type="entry name" value="Thiopur_methtran"/>
    <property type="match status" value="1"/>
</dbReference>
<dbReference type="EC" id="2.1.1.67" evidence="4 9"/>
<organism evidence="10 11">
    <name type="scientific">Barrientosiimonas humi</name>
    <dbReference type="NCBI Taxonomy" id="999931"/>
    <lineage>
        <taxon>Bacteria</taxon>
        <taxon>Bacillati</taxon>
        <taxon>Actinomycetota</taxon>
        <taxon>Actinomycetes</taxon>
        <taxon>Micrococcales</taxon>
        <taxon>Dermacoccaceae</taxon>
        <taxon>Barrientosiimonas</taxon>
    </lineage>
</organism>
<keyword evidence="7 10" id="KW-0808">Transferase</keyword>
<dbReference type="EMBL" id="VFOK01000002">
    <property type="protein sequence ID" value="TQL28965.1"/>
    <property type="molecule type" value="Genomic_DNA"/>
</dbReference>
<dbReference type="Gene3D" id="3.40.50.150">
    <property type="entry name" value="Vaccinia Virus protein VP39"/>
    <property type="match status" value="1"/>
</dbReference>
<dbReference type="PANTHER" id="PTHR10259">
    <property type="entry name" value="THIOPURINE S-METHYLTRANSFERASE"/>
    <property type="match status" value="1"/>
</dbReference>
<gene>
    <name evidence="10" type="ORF">FB554_3275</name>
</gene>
<dbReference type="PANTHER" id="PTHR10259:SF11">
    <property type="entry name" value="THIOPURINE S-METHYLTRANSFERASE"/>
    <property type="match status" value="1"/>
</dbReference>
<dbReference type="OrthoDB" id="9778208at2"/>
<dbReference type="NCBIfam" id="TIGR03840">
    <property type="entry name" value="TMPT_Se_Te"/>
    <property type="match status" value="1"/>
</dbReference>
<keyword evidence="6 10" id="KW-0489">Methyltransferase</keyword>
<keyword evidence="11" id="KW-1185">Reference proteome</keyword>
<evidence type="ECO:0000256" key="8">
    <source>
        <dbReference type="ARBA" id="ARBA00022691"/>
    </source>
</evidence>
<evidence type="ECO:0000256" key="6">
    <source>
        <dbReference type="ARBA" id="ARBA00022603"/>
    </source>
</evidence>
<reference evidence="10 11" key="1">
    <citation type="submission" date="2019-06" db="EMBL/GenBank/DDBJ databases">
        <title>Sequencing the genomes of 1000 actinobacteria strains.</title>
        <authorList>
            <person name="Klenk H.-P."/>
        </authorList>
    </citation>
    <scope>NUCLEOTIDE SEQUENCE [LARGE SCALE GENOMIC DNA]</scope>
    <source>
        <strain evidence="10 11">DSM 24617</strain>
    </source>
</reference>
<evidence type="ECO:0000256" key="9">
    <source>
        <dbReference type="NCBIfam" id="TIGR03840"/>
    </source>
</evidence>
<dbReference type="PROSITE" id="PS51585">
    <property type="entry name" value="SAM_MT_TPMT"/>
    <property type="match status" value="1"/>
</dbReference>
<dbReference type="InterPro" id="IPR029063">
    <property type="entry name" value="SAM-dependent_MTases_sf"/>
</dbReference>
<dbReference type="GO" id="GO:0032259">
    <property type="term" value="P:methylation"/>
    <property type="evidence" value="ECO:0007669"/>
    <property type="project" value="UniProtKB-KW"/>
</dbReference>
<comment type="subcellular location">
    <subcellularLocation>
        <location evidence="2">Cytoplasm</location>
    </subcellularLocation>
</comment>
<evidence type="ECO:0000256" key="3">
    <source>
        <dbReference type="ARBA" id="ARBA00008145"/>
    </source>
</evidence>
<evidence type="ECO:0000313" key="11">
    <source>
        <dbReference type="Proteomes" id="UP000318336"/>
    </source>
</evidence>
<dbReference type="SUPFAM" id="SSF53335">
    <property type="entry name" value="S-adenosyl-L-methionine-dependent methyltransferases"/>
    <property type="match status" value="1"/>
</dbReference>
<dbReference type="GO" id="GO:0010038">
    <property type="term" value="P:response to metal ion"/>
    <property type="evidence" value="ECO:0007669"/>
    <property type="project" value="InterPro"/>
</dbReference>
<evidence type="ECO:0000313" key="10">
    <source>
        <dbReference type="EMBL" id="TQL28965.1"/>
    </source>
</evidence>
<evidence type="ECO:0000256" key="7">
    <source>
        <dbReference type="ARBA" id="ARBA00022679"/>
    </source>
</evidence>
<name>A0A542WZG1_9MICO</name>
<dbReference type="PIRSF" id="PIRSF023956">
    <property type="entry name" value="Thiopurine_S-methyltransferase"/>
    <property type="match status" value="1"/>
</dbReference>
<comment type="similarity">
    <text evidence="3">Belongs to the class I-like SAM-binding methyltransferase superfamily. TPMT family.</text>
</comment>
<keyword evidence="8" id="KW-0949">S-adenosyl-L-methionine</keyword>
<dbReference type="RefSeq" id="WP_142007724.1">
    <property type="nucleotide sequence ID" value="NZ_CAJTBP010000001.1"/>
</dbReference>
<keyword evidence="5" id="KW-0963">Cytoplasm</keyword>
<dbReference type="AlphaFoldDB" id="A0A542WZG1"/>
<dbReference type="NCBIfam" id="NF009732">
    <property type="entry name" value="PRK13255.1"/>
    <property type="match status" value="1"/>
</dbReference>
<dbReference type="InterPro" id="IPR022474">
    <property type="entry name" value="Thiopur_S-MeTfrase_Se/Te_detox"/>
</dbReference>
<dbReference type="Proteomes" id="UP000318336">
    <property type="component" value="Unassembled WGS sequence"/>
</dbReference>
<evidence type="ECO:0000256" key="4">
    <source>
        <dbReference type="ARBA" id="ARBA00011905"/>
    </source>
</evidence>
<dbReference type="InterPro" id="IPR008854">
    <property type="entry name" value="TPMT"/>
</dbReference>
<accession>A0A542WZG1</accession>
<evidence type="ECO:0000256" key="2">
    <source>
        <dbReference type="ARBA" id="ARBA00004496"/>
    </source>
</evidence>
<dbReference type="GO" id="GO:0008119">
    <property type="term" value="F:thiopurine S-methyltransferase activity"/>
    <property type="evidence" value="ECO:0007669"/>
    <property type="project" value="UniProtKB-UniRule"/>
</dbReference>
<comment type="catalytic activity">
    <reaction evidence="1">
        <text>S-adenosyl-L-methionine + a thiopurine = S-adenosyl-L-homocysteine + a thiopurine S-methylether.</text>
        <dbReference type="EC" id="2.1.1.67"/>
    </reaction>
</comment>
<dbReference type="FunFam" id="3.40.50.150:FF:000101">
    <property type="entry name" value="Thiopurine S-methyltransferase"/>
    <property type="match status" value="1"/>
</dbReference>
<evidence type="ECO:0000256" key="5">
    <source>
        <dbReference type="ARBA" id="ARBA00022490"/>
    </source>
</evidence>
<comment type="caution">
    <text evidence="10">The sequence shown here is derived from an EMBL/GenBank/DDBJ whole genome shotgun (WGS) entry which is preliminary data.</text>
</comment>